<dbReference type="InterPro" id="IPR012338">
    <property type="entry name" value="Beta-lactam/transpept-like"/>
</dbReference>
<dbReference type="Proteomes" id="UP000032552">
    <property type="component" value="Unassembled WGS sequence"/>
</dbReference>
<dbReference type="PANTHER" id="PTHR46825">
    <property type="entry name" value="D-ALANYL-D-ALANINE-CARBOXYPEPTIDASE/ENDOPEPTIDASE AMPH"/>
    <property type="match status" value="1"/>
</dbReference>
<keyword evidence="2" id="KW-0378">Hydrolase</keyword>
<comment type="caution">
    <text evidence="2">The sequence shown here is derived from an EMBL/GenBank/DDBJ whole genome shotgun (WGS) entry which is preliminary data.</text>
</comment>
<dbReference type="InterPro" id="IPR050491">
    <property type="entry name" value="AmpC-like"/>
</dbReference>
<gene>
    <name evidence="2" type="ORF">LC0644_0572</name>
</gene>
<evidence type="ECO:0000313" key="3">
    <source>
        <dbReference type="Proteomes" id="UP000032552"/>
    </source>
</evidence>
<name>A0A0C9QBD9_LACPA</name>
<sequence length="364" mass="39681">MHKHRWLIVIVLAVALVAATGLTMAWVYHQRQASKIVARPVPQAQVGKHAQALIKKTAFTGSVALIKNGQIVYTGGVGDADHGQHEANNGETMFPLASVEKYLTALVIGHLIAEHKLSFNTKLAKFFPKVDHSKDISIRQLLDHRSGIQMDELTPDQTLTSEQAILDWTFEQMGSTGDHSFIYANANYAVLAGIVRQVTGKSFANVLQQTIITPLQLTHTHNFTALTAQMPVAQGYLTAGDNDYQPDELSNALLSTLLGSGSVYMSATDLAKVIIAAETGKIMPLKVYHQLINANYGDGNPYASGVMWLDDQRLLQGMYNDNPESFSTLAYFRADAKSGVVLFGNHTMSTDTVSLAQNLEALVN</sequence>
<keyword evidence="2" id="KW-0121">Carboxypeptidase</keyword>
<organism evidence="2 3">
    <name type="scientific">Lacticaseibacillus paracasei NRIC 0644</name>
    <dbReference type="NCBI Taxonomy" id="1435038"/>
    <lineage>
        <taxon>Bacteria</taxon>
        <taxon>Bacillati</taxon>
        <taxon>Bacillota</taxon>
        <taxon>Bacilli</taxon>
        <taxon>Lactobacillales</taxon>
        <taxon>Lactobacillaceae</taxon>
        <taxon>Lacticaseibacillus</taxon>
    </lineage>
</organism>
<dbReference type="RefSeq" id="WP_045625178.1">
    <property type="nucleotide sequence ID" value="NZ_BAYM01000037.1"/>
</dbReference>
<protein>
    <submittedName>
        <fullName evidence="2">Serine-type D-Ala-D-Ala carboxypeptidase</fullName>
    </submittedName>
</protein>
<dbReference type="GO" id="GO:0004180">
    <property type="term" value="F:carboxypeptidase activity"/>
    <property type="evidence" value="ECO:0007669"/>
    <property type="project" value="UniProtKB-KW"/>
</dbReference>
<feature type="domain" description="Beta-lactamase-related" evidence="1">
    <location>
        <begin position="60"/>
        <end position="349"/>
    </location>
</feature>
<proteinExistence type="predicted"/>
<dbReference type="Pfam" id="PF00144">
    <property type="entry name" value="Beta-lactamase"/>
    <property type="match status" value="1"/>
</dbReference>
<dbReference type="Gene3D" id="3.40.710.10">
    <property type="entry name" value="DD-peptidase/beta-lactamase superfamily"/>
    <property type="match status" value="1"/>
</dbReference>
<dbReference type="InterPro" id="IPR001466">
    <property type="entry name" value="Beta-lactam-related"/>
</dbReference>
<dbReference type="EMBL" id="BAYM01000037">
    <property type="protein sequence ID" value="GAN35983.1"/>
    <property type="molecule type" value="Genomic_DNA"/>
</dbReference>
<dbReference type="PANTHER" id="PTHR46825:SF9">
    <property type="entry name" value="BETA-LACTAMASE-RELATED DOMAIN-CONTAINING PROTEIN"/>
    <property type="match status" value="1"/>
</dbReference>
<keyword evidence="2" id="KW-0645">Protease</keyword>
<reference evidence="3" key="1">
    <citation type="submission" date="2014-05" db="EMBL/GenBank/DDBJ databases">
        <title>Whole genome sequencing of Lactobacillus casei NRIC0644.</title>
        <authorList>
            <person name="Atarashi H."/>
            <person name="Yoshida Y."/>
            <person name="Fujimura S."/>
            <person name="Tanaka N."/>
            <person name="Shiwa Y."/>
            <person name="Yoshikawa H."/>
            <person name="Okada S."/>
            <person name="Nakagawa J."/>
        </authorList>
    </citation>
    <scope>NUCLEOTIDE SEQUENCE [LARGE SCALE GENOMIC DNA]</scope>
    <source>
        <strain evidence="3">NRIC0644</strain>
    </source>
</reference>
<evidence type="ECO:0000259" key="1">
    <source>
        <dbReference type="Pfam" id="PF00144"/>
    </source>
</evidence>
<evidence type="ECO:0000313" key="2">
    <source>
        <dbReference type="EMBL" id="GAN35983.1"/>
    </source>
</evidence>
<dbReference type="AlphaFoldDB" id="A0A0C9QBD9"/>
<dbReference type="SUPFAM" id="SSF56601">
    <property type="entry name" value="beta-lactamase/transpeptidase-like"/>
    <property type="match status" value="1"/>
</dbReference>
<accession>A0A0C9QBD9</accession>